<organism evidence="1 2">
    <name type="scientific">Ambispora leptoticha</name>
    <dbReference type="NCBI Taxonomy" id="144679"/>
    <lineage>
        <taxon>Eukaryota</taxon>
        <taxon>Fungi</taxon>
        <taxon>Fungi incertae sedis</taxon>
        <taxon>Mucoromycota</taxon>
        <taxon>Glomeromycotina</taxon>
        <taxon>Glomeromycetes</taxon>
        <taxon>Archaeosporales</taxon>
        <taxon>Ambisporaceae</taxon>
        <taxon>Ambispora</taxon>
    </lineage>
</organism>
<accession>A0A9N9AFN1</accession>
<protein>
    <submittedName>
        <fullName evidence="1">87_t:CDS:1</fullName>
    </submittedName>
</protein>
<dbReference type="EMBL" id="CAJVPS010001202">
    <property type="protein sequence ID" value="CAG8529121.1"/>
    <property type="molecule type" value="Genomic_DNA"/>
</dbReference>
<evidence type="ECO:0000313" key="1">
    <source>
        <dbReference type="EMBL" id="CAG8529121.1"/>
    </source>
</evidence>
<comment type="caution">
    <text evidence="1">The sequence shown here is derived from an EMBL/GenBank/DDBJ whole genome shotgun (WGS) entry which is preliminary data.</text>
</comment>
<keyword evidence="2" id="KW-1185">Reference proteome</keyword>
<feature type="non-terminal residue" evidence="1">
    <location>
        <position position="88"/>
    </location>
</feature>
<name>A0A9N9AFN1_9GLOM</name>
<reference evidence="1" key="1">
    <citation type="submission" date="2021-06" db="EMBL/GenBank/DDBJ databases">
        <authorList>
            <person name="Kallberg Y."/>
            <person name="Tangrot J."/>
            <person name="Rosling A."/>
        </authorList>
    </citation>
    <scope>NUCLEOTIDE SEQUENCE</scope>
    <source>
        <strain evidence="1">FL130A</strain>
    </source>
</reference>
<sequence>LITPDPGLSHRQNLPLYTLPVKEQKSDLKNEDINNQIPTVIKISTIINTDTGNSIDETFNKIVLLDQLSSLFGNDDINNRTSTVINDL</sequence>
<proteinExistence type="predicted"/>
<dbReference type="Proteomes" id="UP000789508">
    <property type="component" value="Unassembled WGS sequence"/>
</dbReference>
<dbReference type="AlphaFoldDB" id="A0A9N9AFN1"/>
<gene>
    <name evidence="1" type="ORF">ALEPTO_LOCUS4850</name>
</gene>
<evidence type="ECO:0000313" key="2">
    <source>
        <dbReference type="Proteomes" id="UP000789508"/>
    </source>
</evidence>